<keyword evidence="2 3" id="KW-0808">Transferase</keyword>
<sequence length="192" mass="21435">MKNKLKRLVLPILRSIVCLFYDKQYIRGRYFDDSYLGYKIALKSIWAKNILRLNTPQKFPTAINCHISNGNNVIFHPDDINNFQSPGTYYQNFKAKIFLGKGSYIGPNVGIITANHIIGNLDQHDEGQDVIIGEQCWIGMNSVILPGVVLGNNIVVAAGSVVNRSFTESGVIIGGAPAKILKKIEQYENIHE</sequence>
<evidence type="ECO:0000256" key="2">
    <source>
        <dbReference type="ARBA" id="ARBA00022679"/>
    </source>
</evidence>
<evidence type="ECO:0000313" key="4">
    <source>
        <dbReference type="Proteomes" id="UP001278188"/>
    </source>
</evidence>
<dbReference type="GO" id="GO:0016746">
    <property type="term" value="F:acyltransferase activity"/>
    <property type="evidence" value="ECO:0007669"/>
    <property type="project" value="UniProtKB-KW"/>
</dbReference>
<dbReference type="PANTHER" id="PTHR23416:SF23">
    <property type="entry name" value="ACETYLTRANSFERASE C18B11.09C-RELATED"/>
    <property type="match status" value="1"/>
</dbReference>
<evidence type="ECO:0000313" key="3">
    <source>
        <dbReference type="EMBL" id="MDV2470207.1"/>
    </source>
</evidence>
<evidence type="ECO:0000256" key="1">
    <source>
        <dbReference type="ARBA" id="ARBA00007274"/>
    </source>
</evidence>
<dbReference type="InterPro" id="IPR051159">
    <property type="entry name" value="Hexapeptide_acetyltransf"/>
</dbReference>
<dbReference type="EMBL" id="JASVDY010000006">
    <property type="protein sequence ID" value="MDV2470207.1"/>
    <property type="molecule type" value="Genomic_DNA"/>
</dbReference>
<proteinExistence type="inferred from homology"/>
<dbReference type="SUPFAM" id="SSF51161">
    <property type="entry name" value="Trimeric LpxA-like enzymes"/>
    <property type="match status" value="1"/>
</dbReference>
<protein>
    <submittedName>
        <fullName evidence="3">Acyltransferase</fullName>
        <ecNumber evidence="3">2.3.1.-</ecNumber>
    </submittedName>
</protein>
<keyword evidence="4" id="KW-1185">Reference proteome</keyword>
<gene>
    <name evidence="3" type="ORF">QR674_14600</name>
</gene>
<name>A0ABU3WIG9_9GAMM</name>
<dbReference type="RefSeq" id="WP_317084989.1">
    <property type="nucleotide sequence ID" value="NZ_JASVDY010000006.1"/>
</dbReference>
<organism evidence="3 4">
    <name type="scientific">Acinetobacter chinensis</name>
    <dbReference type="NCBI Taxonomy" id="2004650"/>
    <lineage>
        <taxon>Bacteria</taxon>
        <taxon>Pseudomonadati</taxon>
        <taxon>Pseudomonadota</taxon>
        <taxon>Gammaproteobacteria</taxon>
        <taxon>Moraxellales</taxon>
        <taxon>Moraxellaceae</taxon>
        <taxon>Acinetobacter</taxon>
    </lineage>
</organism>
<dbReference type="CDD" id="cd04647">
    <property type="entry name" value="LbH_MAT_like"/>
    <property type="match status" value="1"/>
</dbReference>
<dbReference type="InterPro" id="IPR011004">
    <property type="entry name" value="Trimer_LpxA-like_sf"/>
</dbReference>
<keyword evidence="3" id="KW-0012">Acyltransferase</keyword>
<reference evidence="3 4" key="1">
    <citation type="submission" date="2023-06" db="EMBL/GenBank/DDBJ databases">
        <title>Genomic Analysis of Acinetobacter Strains Recovered from South Australian Aquatic Samples provides Insights into the Circulation of Antibiotic Resistance determinants in the Environment.</title>
        <authorList>
            <person name="Tobin L."/>
            <person name="Jarocki V.M."/>
            <person name="Kenyon J."/>
            <person name="Drigo B."/>
            <person name="Donner E."/>
            <person name="Djordjevic S.P."/>
            <person name="Hamidian M."/>
        </authorList>
    </citation>
    <scope>NUCLEOTIDE SEQUENCE [LARGE SCALE GENOMIC DNA]</scope>
    <source>
        <strain evidence="3 4">SAAc652</strain>
    </source>
</reference>
<comment type="similarity">
    <text evidence="1">Belongs to the transferase hexapeptide repeat family.</text>
</comment>
<comment type="caution">
    <text evidence="3">The sequence shown here is derived from an EMBL/GenBank/DDBJ whole genome shotgun (WGS) entry which is preliminary data.</text>
</comment>
<dbReference type="EC" id="2.3.1.-" evidence="3"/>
<accession>A0ABU3WIG9</accession>
<dbReference type="InterPro" id="IPR001451">
    <property type="entry name" value="Hexapep"/>
</dbReference>
<dbReference type="Proteomes" id="UP001278188">
    <property type="component" value="Unassembled WGS sequence"/>
</dbReference>
<dbReference type="Gene3D" id="2.160.10.10">
    <property type="entry name" value="Hexapeptide repeat proteins"/>
    <property type="match status" value="1"/>
</dbReference>
<dbReference type="PANTHER" id="PTHR23416">
    <property type="entry name" value="SIALIC ACID SYNTHASE-RELATED"/>
    <property type="match status" value="1"/>
</dbReference>
<dbReference type="Pfam" id="PF00132">
    <property type="entry name" value="Hexapep"/>
    <property type="match status" value="1"/>
</dbReference>